<protein>
    <submittedName>
        <fullName evidence="2">Uncharacterized protein</fullName>
    </submittedName>
</protein>
<dbReference type="KEGG" id="mgj:MGM1_1410"/>
<dbReference type="HOGENOM" id="CLU_2506576_0_0_14"/>
<accession>A0A097SSF7</accession>
<reference evidence="2 3" key="1">
    <citation type="journal article" date="2014" name="PLoS ONE">
        <title>An emerging Mycoplasma associated with trichomoniasis, vaginal infection and disease.</title>
        <authorList>
            <consortium name="Vaginal Microbiome Consortium"/>
            <person name="Fettweis J.M."/>
            <person name="Serrano M.G."/>
            <person name="Huang B."/>
            <person name="Brooks J.P."/>
            <person name="Glascock A.L."/>
            <person name="Sheth N.U."/>
            <person name="Strauss J.F.III."/>
            <person name="Jefferson K.K."/>
            <person name="Buck G.A."/>
        </authorList>
    </citation>
    <scope>NUCLEOTIDE SEQUENCE [LARGE SCALE GENOMIC DNA]</scope>
    <source>
        <strain evidence="2 3">VCU_M1</strain>
    </source>
</reference>
<gene>
    <name evidence="2" type="ORF">MGM1_1410</name>
</gene>
<sequence>MDTTKVAFLCTGIFFAILLVFALIATIYRFRHPYSPFEIQNTPNAIKRWIKANINLFWSMICVLLFIMALSLILMAFGIQISSNN</sequence>
<dbReference type="STRING" id="1318617.MGM1_1410"/>
<dbReference type="AlphaFoldDB" id="A0A097SSF7"/>
<keyword evidence="3" id="KW-1185">Reference proteome</keyword>
<keyword evidence="1" id="KW-0472">Membrane</keyword>
<evidence type="ECO:0000313" key="2">
    <source>
        <dbReference type="EMBL" id="AIV03528.1"/>
    </source>
</evidence>
<feature type="transmembrane region" description="Helical" evidence="1">
    <location>
        <begin position="56"/>
        <end position="79"/>
    </location>
</feature>
<keyword evidence="1" id="KW-1133">Transmembrane helix</keyword>
<dbReference type="Proteomes" id="UP000030066">
    <property type="component" value="Chromosome"/>
</dbReference>
<dbReference type="EMBL" id="CP007711">
    <property type="protein sequence ID" value="AIV03528.1"/>
    <property type="molecule type" value="Genomic_DNA"/>
</dbReference>
<feature type="transmembrane region" description="Helical" evidence="1">
    <location>
        <begin position="6"/>
        <end position="28"/>
    </location>
</feature>
<proteinExistence type="predicted"/>
<organism evidence="2 3">
    <name type="scientific">Candidatus Malacoplasma girerdii</name>
    <dbReference type="NCBI Taxonomy" id="1318617"/>
    <lineage>
        <taxon>Bacteria</taxon>
        <taxon>Bacillati</taxon>
        <taxon>Mycoplasmatota</taxon>
        <taxon>Mycoplasmoidales</taxon>
        <taxon>Mycoplasmoidaceae</taxon>
        <taxon>Malacoplasma</taxon>
    </lineage>
</organism>
<evidence type="ECO:0000313" key="3">
    <source>
        <dbReference type="Proteomes" id="UP000030066"/>
    </source>
</evidence>
<evidence type="ECO:0000256" key="1">
    <source>
        <dbReference type="SAM" id="Phobius"/>
    </source>
</evidence>
<keyword evidence="1" id="KW-0812">Transmembrane</keyword>
<name>A0A097SSF7_9BACT</name>